<evidence type="ECO:0000256" key="1">
    <source>
        <dbReference type="SAM" id="Phobius"/>
    </source>
</evidence>
<name>A0A5M8PH20_9LECA</name>
<keyword evidence="1" id="KW-0472">Membrane</keyword>
<keyword evidence="1" id="KW-1133">Transmembrane helix</keyword>
<dbReference type="GO" id="GO:0030866">
    <property type="term" value="P:cortical actin cytoskeleton organization"/>
    <property type="evidence" value="ECO:0007669"/>
    <property type="project" value="TreeGrafter"/>
</dbReference>
<dbReference type="InterPro" id="IPR009571">
    <property type="entry name" value="SUR7/Rim9-like_fungi"/>
</dbReference>
<dbReference type="AlphaFoldDB" id="A0A5M8PH20"/>
<dbReference type="PANTHER" id="PTHR36414:SF1">
    <property type="entry name" value="PROTEIN SUR7"/>
    <property type="match status" value="1"/>
</dbReference>
<keyword evidence="1" id="KW-0812">Transmembrane</keyword>
<dbReference type="OrthoDB" id="5419460at2759"/>
<dbReference type="GO" id="GO:0045121">
    <property type="term" value="C:membrane raft"/>
    <property type="evidence" value="ECO:0007669"/>
    <property type="project" value="TreeGrafter"/>
</dbReference>
<dbReference type="GO" id="GO:0006897">
    <property type="term" value="P:endocytosis"/>
    <property type="evidence" value="ECO:0007669"/>
    <property type="project" value="TreeGrafter"/>
</dbReference>
<gene>
    <name evidence="2" type="ORF">FRX48_08085</name>
</gene>
<comment type="caution">
    <text evidence="2">The sequence shown here is derived from an EMBL/GenBank/DDBJ whole genome shotgun (WGS) entry which is preliminary data.</text>
</comment>
<accession>A0A5M8PH20</accession>
<feature type="transmembrane region" description="Helical" evidence="1">
    <location>
        <begin position="99"/>
        <end position="123"/>
    </location>
</feature>
<dbReference type="EMBL" id="VXIT01000014">
    <property type="protein sequence ID" value="KAA6408343.1"/>
    <property type="molecule type" value="Genomic_DNA"/>
</dbReference>
<dbReference type="GO" id="GO:0005938">
    <property type="term" value="C:cell cortex"/>
    <property type="evidence" value="ECO:0007669"/>
    <property type="project" value="TreeGrafter"/>
</dbReference>
<dbReference type="GO" id="GO:0005886">
    <property type="term" value="C:plasma membrane"/>
    <property type="evidence" value="ECO:0007669"/>
    <property type="project" value="InterPro"/>
</dbReference>
<organism evidence="2 3">
    <name type="scientific">Lasallia pustulata</name>
    <dbReference type="NCBI Taxonomy" id="136370"/>
    <lineage>
        <taxon>Eukaryota</taxon>
        <taxon>Fungi</taxon>
        <taxon>Dikarya</taxon>
        <taxon>Ascomycota</taxon>
        <taxon>Pezizomycotina</taxon>
        <taxon>Lecanoromycetes</taxon>
        <taxon>OSLEUM clade</taxon>
        <taxon>Umbilicariomycetidae</taxon>
        <taxon>Umbilicariales</taxon>
        <taxon>Umbilicariaceae</taxon>
        <taxon>Lasallia</taxon>
    </lineage>
</organism>
<evidence type="ECO:0000313" key="2">
    <source>
        <dbReference type="EMBL" id="KAA6408343.1"/>
    </source>
</evidence>
<reference evidence="2 3" key="1">
    <citation type="submission" date="2019-09" db="EMBL/GenBank/DDBJ databases">
        <title>The hologenome of the rock-dwelling lichen Lasallia pustulata.</title>
        <authorList>
            <person name="Greshake Tzovaras B."/>
            <person name="Segers F."/>
            <person name="Bicker A."/>
            <person name="Dal Grande F."/>
            <person name="Otte J."/>
            <person name="Hankeln T."/>
            <person name="Schmitt I."/>
            <person name="Ebersberger I."/>
        </authorList>
    </citation>
    <scope>NUCLEOTIDE SEQUENCE [LARGE SCALE GENOMIC DNA]</scope>
    <source>
        <strain evidence="2">A1-1</strain>
    </source>
</reference>
<dbReference type="GO" id="GO:0031505">
    <property type="term" value="P:fungal-type cell wall organization"/>
    <property type="evidence" value="ECO:0007669"/>
    <property type="project" value="TreeGrafter"/>
</dbReference>
<dbReference type="Proteomes" id="UP000324767">
    <property type="component" value="Unassembled WGS sequence"/>
</dbReference>
<feature type="transmembrane region" description="Helical" evidence="1">
    <location>
        <begin position="240"/>
        <end position="260"/>
    </location>
</feature>
<dbReference type="PANTHER" id="PTHR36414">
    <property type="entry name" value="PROTEIN SUR7"/>
    <property type="match status" value="1"/>
</dbReference>
<evidence type="ECO:0000313" key="3">
    <source>
        <dbReference type="Proteomes" id="UP000324767"/>
    </source>
</evidence>
<protein>
    <submittedName>
        <fullName evidence="2">Actin cortical patch Sur7</fullName>
    </submittedName>
</protein>
<sequence>MLSRADEIDDNRNLGILRKLPAYGIRQASIIHRILQLLPPSVQPSSSAASSLVTYSYPISTLDRIVLSAGQASACSPDRAILSQPLKHHSSTMASRPTLALASLVLIAGACLLIFFTLLAGAVDHNPTNRIYFLQAATSKIPGAPALSRWTFWNTCSVNSAGRNVCGKVHPAYPLDPPSGRNFGTTNGVPSQFVGTRQYFYLTRFMFPFVLIALFFAILSLFLGLFALCSRIGSFLSSMLCSLALFFQSLTAALMTAAYVKGRNNFRSNGQAASLGRYAFGFMWAAVACLFLATLLFCVAGVASRKSGAAAATTTGKTKRGGYFGRKNTARSRGSFIDNESQKRPIVVKDEFS</sequence>
<dbReference type="GO" id="GO:0032185">
    <property type="term" value="P:septin cytoskeleton organization"/>
    <property type="evidence" value="ECO:0007669"/>
    <property type="project" value="TreeGrafter"/>
</dbReference>
<dbReference type="Pfam" id="PF06687">
    <property type="entry name" value="SUR7"/>
    <property type="match status" value="1"/>
</dbReference>
<dbReference type="Gene3D" id="1.20.140.150">
    <property type="match status" value="1"/>
</dbReference>
<feature type="transmembrane region" description="Helical" evidence="1">
    <location>
        <begin position="205"/>
        <end position="228"/>
    </location>
</feature>
<proteinExistence type="predicted"/>
<feature type="transmembrane region" description="Helical" evidence="1">
    <location>
        <begin position="280"/>
        <end position="303"/>
    </location>
</feature>